<dbReference type="SUPFAM" id="SSF49899">
    <property type="entry name" value="Concanavalin A-like lectins/glucanases"/>
    <property type="match status" value="1"/>
</dbReference>
<protein>
    <recommendedName>
        <fullName evidence="6">Laminin G domain-containing protein</fullName>
    </recommendedName>
</protein>
<dbReference type="PROSITE" id="PS50025">
    <property type="entry name" value="LAM_G_DOMAIN"/>
    <property type="match status" value="1"/>
</dbReference>
<dbReference type="InterPro" id="IPR001791">
    <property type="entry name" value="Laminin_G"/>
</dbReference>
<keyword evidence="2" id="KW-0964">Secreted</keyword>
<dbReference type="OrthoDB" id="4062651at2759"/>
<keyword evidence="8" id="KW-1185">Reference proteome</keyword>
<keyword evidence="4" id="KW-0325">Glycoprotein</keyword>
<dbReference type="Gene3D" id="2.60.120.200">
    <property type="match status" value="1"/>
</dbReference>
<comment type="caution">
    <text evidence="7">The sequence shown here is derived from an EMBL/GenBank/DDBJ whole genome shotgun (WGS) entry which is preliminary data.</text>
</comment>
<feature type="disulfide bond" evidence="5">
    <location>
        <begin position="144"/>
        <end position="171"/>
    </location>
</feature>
<dbReference type="InterPro" id="IPR013320">
    <property type="entry name" value="ConA-like_dom_sf"/>
</dbReference>
<evidence type="ECO:0000313" key="8">
    <source>
        <dbReference type="Proteomes" id="UP000288216"/>
    </source>
</evidence>
<dbReference type="EMBL" id="BFAA01021758">
    <property type="protein sequence ID" value="GCB81837.1"/>
    <property type="molecule type" value="Genomic_DNA"/>
</dbReference>
<evidence type="ECO:0000259" key="6">
    <source>
        <dbReference type="PROSITE" id="PS50025"/>
    </source>
</evidence>
<accession>A0A401Q939</accession>
<reference evidence="7 8" key="1">
    <citation type="journal article" date="2018" name="Nat. Ecol. Evol.">
        <title>Shark genomes provide insights into elasmobranch evolution and the origin of vertebrates.</title>
        <authorList>
            <person name="Hara Y"/>
            <person name="Yamaguchi K"/>
            <person name="Onimaru K"/>
            <person name="Kadota M"/>
            <person name="Koyanagi M"/>
            <person name="Keeley SD"/>
            <person name="Tatsumi K"/>
            <person name="Tanaka K"/>
            <person name="Motone F"/>
            <person name="Kageyama Y"/>
            <person name="Nozu R"/>
            <person name="Adachi N"/>
            <person name="Nishimura O"/>
            <person name="Nakagawa R"/>
            <person name="Tanegashima C"/>
            <person name="Kiyatake I"/>
            <person name="Matsumoto R"/>
            <person name="Murakumo K"/>
            <person name="Nishida K"/>
            <person name="Terakita A"/>
            <person name="Kuratani S"/>
            <person name="Sato K"/>
            <person name="Hyodo S Kuraku.S."/>
        </authorList>
    </citation>
    <scope>NUCLEOTIDE SEQUENCE [LARGE SCALE GENOMIC DNA]</scope>
</reference>
<dbReference type="OMA" id="HNDIRAQ"/>
<dbReference type="Proteomes" id="UP000288216">
    <property type="component" value="Unassembled WGS sequence"/>
</dbReference>
<feature type="domain" description="Laminin G" evidence="6">
    <location>
        <begin position="1"/>
        <end position="171"/>
    </location>
</feature>
<evidence type="ECO:0000256" key="2">
    <source>
        <dbReference type="ARBA" id="ARBA00022525"/>
    </source>
</evidence>
<dbReference type="PANTHER" id="PTHR24040">
    <property type="entry name" value="LAMININ G-LIKE DOMAIN-CONTAINING PROTEIN"/>
    <property type="match status" value="1"/>
</dbReference>
<proteinExistence type="predicted"/>
<evidence type="ECO:0000256" key="3">
    <source>
        <dbReference type="ARBA" id="ARBA00023157"/>
    </source>
</evidence>
<evidence type="ECO:0000313" key="7">
    <source>
        <dbReference type="EMBL" id="GCB81837.1"/>
    </source>
</evidence>
<dbReference type="GO" id="GO:0005576">
    <property type="term" value="C:extracellular region"/>
    <property type="evidence" value="ECO:0007669"/>
    <property type="project" value="UniProtKB-SubCell"/>
</dbReference>
<dbReference type="STRING" id="75743.A0A401Q939"/>
<dbReference type="AlphaFoldDB" id="A0A401Q939"/>
<keyword evidence="3 5" id="KW-1015">Disulfide bond</keyword>
<comment type="subcellular location">
    <subcellularLocation>
        <location evidence="1">Secreted</location>
    </subcellularLocation>
</comment>
<dbReference type="CDD" id="cd00110">
    <property type="entry name" value="LamG"/>
    <property type="match status" value="1"/>
</dbReference>
<feature type="non-terminal residue" evidence="7">
    <location>
        <position position="1"/>
    </location>
</feature>
<dbReference type="InterPro" id="IPR051145">
    <property type="entry name" value="GAS-SHBG-PROS"/>
</dbReference>
<evidence type="ECO:0000256" key="5">
    <source>
        <dbReference type="PROSITE-ProRule" id="PRU00122"/>
    </source>
</evidence>
<dbReference type="PANTHER" id="PTHR24040:SF13">
    <property type="entry name" value="FIBROPELLIN-1"/>
    <property type="match status" value="1"/>
</dbReference>
<evidence type="ECO:0000256" key="4">
    <source>
        <dbReference type="ARBA" id="ARBA00023180"/>
    </source>
</evidence>
<evidence type="ECO:0000256" key="1">
    <source>
        <dbReference type="ARBA" id="ARBA00004613"/>
    </source>
</evidence>
<name>A0A401Q939_SCYTO</name>
<dbReference type="Pfam" id="PF02210">
    <property type="entry name" value="Laminin_G_2"/>
    <property type="match status" value="1"/>
</dbReference>
<gene>
    <name evidence="7" type="ORF">scyTo_0022241</name>
</gene>
<dbReference type="SMART" id="SM00282">
    <property type="entry name" value="LamG"/>
    <property type="match status" value="1"/>
</dbReference>
<sequence>KIEDAAGGWKIKLNLYIRPSKDTGVLFALVSGEKVPFSLALTNSKPTVTTQDLILAVENQTVSRTEGVNLCDGERHSVHLTVTAKDILWKVDGVTCGDHLSSSGLRNQLAILDQAMGETITTTLGGLPAVPFTSTPVLASFTGCLDITLNDEVIDLDEASHKDPNIQSHSCPSTRRED</sequence>
<organism evidence="7 8">
    <name type="scientific">Scyliorhinus torazame</name>
    <name type="common">Cloudy catshark</name>
    <name type="synonym">Catulus torazame</name>
    <dbReference type="NCBI Taxonomy" id="75743"/>
    <lineage>
        <taxon>Eukaryota</taxon>
        <taxon>Metazoa</taxon>
        <taxon>Chordata</taxon>
        <taxon>Craniata</taxon>
        <taxon>Vertebrata</taxon>
        <taxon>Chondrichthyes</taxon>
        <taxon>Elasmobranchii</taxon>
        <taxon>Galeomorphii</taxon>
        <taxon>Galeoidea</taxon>
        <taxon>Carcharhiniformes</taxon>
        <taxon>Scyliorhinidae</taxon>
        <taxon>Scyliorhinus</taxon>
    </lineage>
</organism>